<accession>A0A1Y2FVA5</accession>
<comment type="caution">
    <text evidence="2">The sequence shown here is derived from an EMBL/GenBank/DDBJ whole genome shotgun (WGS) entry which is preliminary data.</text>
</comment>
<keyword evidence="3" id="KW-1185">Reference proteome</keyword>
<dbReference type="AlphaFoldDB" id="A0A1Y2FVA5"/>
<feature type="compositionally biased region" description="Basic and acidic residues" evidence="1">
    <location>
        <begin position="144"/>
        <end position="175"/>
    </location>
</feature>
<evidence type="ECO:0000256" key="1">
    <source>
        <dbReference type="SAM" id="MobiDB-lite"/>
    </source>
</evidence>
<proteinExistence type="predicted"/>
<dbReference type="EMBL" id="MCOG01000001">
    <property type="protein sequence ID" value="ORY87234.1"/>
    <property type="molecule type" value="Genomic_DNA"/>
</dbReference>
<gene>
    <name evidence="2" type="ORF">LY90DRAFT_498491</name>
</gene>
<dbReference type="Proteomes" id="UP000193920">
    <property type="component" value="Unassembled WGS sequence"/>
</dbReference>
<evidence type="ECO:0000313" key="2">
    <source>
        <dbReference type="EMBL" id="ORY87234.1"/>
    </source>
</evidence>
<organism evidence="2 3">
    <name type="scientific">Neocallimastix californiae</name>
    <dbReference type="NCBI Taxonomy" id="1754190"/>
    <lineage>
        <taxon>Eukaryota</taxon>
        <taxon>Fungi</taxon>
        <taxon>Fungi incertae sedis</taxon>
        <taxon>Chytridiomycota</taxon>
        <taxon>Chytridiomycota incertae sedis</taxon>
        <taxon>Neocallimastigomycetes</taxon>
        <taxon>Neocallimastigales</taxon>
        <taxon>Neocallimastigaceae</taxon>
        <taxon>Neocallimastix</taxon>
    </lineage>
</organism>
<sequence>MLFYFKKNKNPNSSPRLQLTSLNKELYSLRNNSIDFAEKWRNSFIKFTSKIQTTGSSASFWAENENDKVLYESLNEISIYLTDFETQSKSWLSCQKNWIELLKELSENETNYIDKEKEYFKILSKLHDITTQIRNYDQESQDNNNKDREKNKEGEQGERNNLNKEEQLPKQESKKMKSSLLSLGRKEKKKVLSHERNKTDHNKEEKKKEGKLKIPSTLYKLIQESSKMWNQYMKTYSKLEESLCKLKIMKIWRTRPESKKKFH</sequence>
<evidence type="ECO:0000313" key="3">
    <source>
        <dbReference type="Proteomes" id="UP000193920"/>
    </source>
</evidence>
<dbReference type="OrthoDB" id="10491506at2759"/>
<feature type="region of interest" description="Disordered" evidence="1">
    <location>
        <begin position="134"/>
        <end position="211"/>
    </location>
</feature>
<name>A0A1Y2FVA5_9FUNG</name>
<feature type="compositionally biased region" description="Basic and acidic residues" evidence="1">
    <location>
        <begin position="190"/>
        <end position="211"/>
    </location>
</feature>
<dbReference type="STRING" id="1754190.A0A1Y2FVA5"/>
<protein>
    <submittedName>
        <fullName evidence="2">Uncharacterized protein</fullName>
    </submittedName>
</protein>
<reference evidence="2 3" key="1">
    <citation type="submission" date="2016-08" db="EMBL/GenBank/DDBJ databases">
        <title>A Parts List for Fungal Cellulosomes Revealed by Comparative Genomics.</title>
        <authorList>
            <consortium name="DOE Joint Genome Institute"/>
            <person name="Haitjema C.H."/>
            <person name="Gilmore S.P."/>
            <person name="Henske J.K."/>
            <person name="Solomon K.V."/>
            <person name="De Groot R."/>
            <person name="Kuo A."/>
            <person name="Mondo S.J."/>
            <person name="Salamov A.A."/>
            <person name="Labutti K."/>
            <person name="Zhao Z."/>
            <person name="Chiniquy J."/>
            <person name="Barry K."/>
            <person name="Brewer H.M."/>
            <person name="Purvine S.O."/>
            <person name="Wright A.T."/>
            <person name="Boxma B."/>
            <person name="Van Alen T."/>
            <person name="Hackstein J.H."/>
            <person name="Baker S.E."/>
            <person name="Grigoriev I.V."/>
            <person name="O'Malley M.A."/>
        </authorList>
    </citation>
    <scope>NUCLEOTIDE SEQUENCE [LARGE SCALE GENOMIC DNA]</scope>
    <source>
        <strain evidence="2 3">G1</strain>
    </source>
</reference>